<dbReference type="EC" id="6.3.2.4" evidence="5"/>
<dbReference type="Proteomes" id="UP000231292">
    <property type="component" value="Unassembled WGS sequence"/>
</dbReference>
<comment type="cofactor">
    <cofactor evidence="2">
        <name>Mg(2+)</name>
        <dbReference type="ChEBI" id="CHEBI:18420"/>
    </cofactor>
</comment>
<dbReference type="GO" id="GO:0009252">
    <property type="term" value="P:peptidoglycan biosynthetic process"/>
    <property type="evidence" value="ECO:0007669"/>
    <property type="project" value="UniProtKB-KW"/>
</dbReference>
<keyword evidence="9 14" id="KW-0067">ATP-binding</keyword>
<dbReference type="GO" id="GO:0008360">
    <property type="term" value="P:regulation of cell shape"/>
    <property type="evidence" value="ECO:0007669"/>
    <property type="project" value="UniProtKB-KW"/>
</dbReference>
<evidence type="ECO:0000313" key="17">
    <source>
        <dbReference type="Proteomes" id="UP000231292"/>
    </source>
</evidence>
<evidence type="ECO:0000256" key="2">
    <source>
        <dbReference type="ARBA" id="ARBA00001946"/>
    </source>
</evidence>
<dbReference type="SUPFAM" id="SSF52440">
    <property type="entry name" value="PreATP-grasp domain"/>
    <property type="match status" value="1"/>
</dbReference>
<dbReference type="AlphaFoldDB" id="A0A2G9YJ57"/>
<dbReference type="Pfam" id="PF07478">
    <property type="entry name" value="Dala_Dala_lig_C"/>
    <property type="match status" value="1"/>
</dbReference>
<dbReference type="Gene3D" id="3.30.470.20">
    <property type="entry name" value="ATP-grasp fold, B domain"/>
    <property type="match status" value="1"/>
</dbReference>
<dbReference type="EMBL" id="PCRK01000096">
    <property type="protein sequence ID" value="PIP19244.1"/>
    <property type="molecule type" value="Genomic_DNA"/>
</dbReference>
<dbReference type="InterPro" id="IPR000291">
    <property type="entry name" value="D-Ala_lig_Van_CS"/>
</dbReference>
<keyword evidence="6" id="KW-0963">Cytoplasm</keyword>
<evidence type="ECO:0000256" key="6">
    <source>
        <dbReference type="ARBA" id="ARBA00022490"/>
    </source>
</evidence>
<dbReference type="GO" id="GO:0005737">
    <property type="term" value="C:cytoplasm"/>
    <property type="evidence" value="ECO:0007669"/>
    <property type="project" value="UniProtKB-SubCell"/>
</dbReference>
<keyword evidence="10" id="KW-0133">Cell shape</keyword>
<evidence type="ECO:0000256" key="8">
    <source>
        <dbReference type="ARBA" id="ARBA00022741"/>
    </source>
</evidence>
<evidence type="ECO:0000256" key="12">
    <source>
        <dbReference type="ARBA" id="ARBA00023316"/>
    </source>
</evidence>
<dbReference type="PROSITE" id="PS50975">
    <property type="entry name" value="ATP_GRASP"/>
    <property type="match status" value="1"/>
</dbReference>
<evidence type="ECO:0000313" key="16">
    <source>
        <dbReference type="EMBL" id="PIP19244.1"/>
    </source>
</evidence>
<dbReference type="PANTHER" id="PTHR23132">
    <property type="entry name" value="D-ALANINE--D-ALANINE LIGASE"/>
    <property type="match status" value="1"/>
</dbReference>
<dbReference type="InterPro" id="IPR016185">
    <property type="entry name" value="PreATP-grasp_dom_sf"/>
</dbReference>
<dbReference type="Gene3D" id="3.30.1490.20">
    <property type="entry name" value="ATP-grasp fold, A domain"/>
    <property type="match status" value="1"/>
</dbReference>
<evidence type="ECO:0000256" key="5">
    <source>
        <dbReference type="ARBA" id="ARBA00012216"/>
    </source>
</evidence>
<dbReference type="InterPro" id="IPR011095">
    <property type="entry name" value="Dala_Dala_lig_C"/>
</dbReference>
<reference evidence="16 17" key="1">
    <citation type="submission" date="2017-09" db="EMBL/GenBank/DDBJ databases">
        <title>Depth-based differentiation of microbial function through sediment-hosted aquifers and enrichment of novel symbionts in the deep terrestrial subsurface.</title>
        <authorList>
            <person name="Probst A.J."/>
            <person name="Ladd B."/>
            <person name="Jarett J.K."/>
            <person name="Geller-Mcgrath D.E."/>
            <person name="Sieber C.M."/>
            <person name="Emerson J.B."/>
            <person name="Anantharaman K."/>
            <person name="Thomas B.C."/>
            <person name="Malmstrom R."/>
            <person name="Stieglmeier M."/>
            <person name="Klingl A."/>
            <person name="Woyke T."/>
            <person name="Ryan C.M."/>
            <person name="Banfield J.F."/>
        </authorList>
    </citation>
    <scope>NUCLEOTIDE SEQUENCE [LARGE SCALE GENOMIC DNA]</scope>
    <source>
        <strain evidence="16">CG23_combo_of_CG06-09_8_20_14_all_41_10</strain>
    </source>
</reference>
<comment type="similarity">
    <text evidence="4">Belongs to the D-alanine--D-alanine ligase family.</text>
</comment>
<dbReference type="InterPro" id="IPR013815">
    <property type="entry name" value="ATP_grasp_subdomain_1"/>
</dbReference>
<evidence type="ECO:0000256" key="11">
    <source>
        <dbReference type="ARBA" id="ARBA00022984"/>
    </source>
</evidence>
<accession>A0A2G9YJ57</accession>
<evidence type="ECO:0000256" key="13">
    <source>
        <dbReference type="ARBA" id="ARBA00047614"/>
    </source>
</evidence>
<keyword evidence="11" id="KW-0573">Peptidoglycan synthesis</keyword>
<dbReference type="PROSITE" id="PS00844">
    <property type="entry name" value="DALA_DALA_LIGASE_2"/>
    <property type="match status" value="1"/>
</dbReference>
<evidence type="ECO:0000256" key="4">
    <source>
        <dbReference type="ARBA" id="ARBA00010871"/>
    </source>
</evidence>
<evidence type="ECO:0000256" key="3">
    <source>
        <dbReference type="ARBA" id="ARBA00004496"/>
    </source>
</evidence>
<dbReference type="SUPFAM" id="SSF56059">
    <property type="entry name" value="Glutathione synthetase ATP-binding domain-like"/>
    <property type="match status" value="1"/>
</dbReference>
<dbReference type="GO" id="GO:0071555">
    <property type="term" value="P:cell wall organization"/>
    <property type="evidence" value="ECO:0007669"/>
    <property type="project" value="UniProtKB-KW"/>
</dbReference>
<organism evidence="16 17">
    <name type="scientific">Candidatus Sherwoodlollariibacterium unditelluris</name>
    <dbReference type="NCBI Taxonomy" id="1974757"/>
    <lineage>
        <taxon>Bacteria</taxon>
        <taxon>Pseudomonadati</taxon>
        <taxon>Candidatus Omnitrophota</taxon>
        <taxon>Candidatus Sherwoodlollariibacterium</taxon>
    </lineage>
</organism>
<evidence type="ECO:0000259" key="15">
    <source>
        <dbReference type="PROSITE" id="PS50975"/>
    </source>
</evidence>
<comment type="caution">
    <text evidence="16">The sequence shown here is derived from an EMBL/GenBank/DDBJ whole genome shotgun (WGS) entry which is preliminary data.</text>
</comment>
<keyword evidence="12" id="KW-0961">Cell wall biogenesis/degradation</keyword>
<keyword evidence="7 16" id="KW-0436">Ligase</keyword>
<gene>
    <name evidence="16" type="ORF">COX41_03970</name>
</gene>
<comment type="subcellular location">
    <subcellularLocation>
        <location evidence="3">Cytoplasm</location>
    </subcellularLocation>
</comment>
<comment type="catalytic activity">
    <reaction evidence="13">
        <text>2 D-alanine + ATP = D-alanyl-D-alanine + ADP + phosphate + H(+)</text>
        <dbReference type="Rhea" id="RHEA:11224"/>
        <dbReference type="ChEBI" id="CHEBI:15378"/>
        <dbReference type="ChEBI" id="CHEBI:30616"/>
        <dbReference type="ChEBI" id="CHEBI:43474"/>
        <dbReference type="ChEBI" id="CHEBI:57416"/>
        <dbReference type="ChEBI" id="CHEBI:57822"/>
        <dbReference type="ChEBI" id="CHEBI:456216"/>
        <dbReference type="EC" id="6.3.2.4"/>
    </reaction>
</comment>
<evidence type="ECO:0000256" key="9">
    <source>
        <dbReference type="ARBA" id="ARBA00022840"/>
    </source>
</evidence>
<sequence length="333" mass="37466">MKIALTYNLKKKDETKPADYFSEYDSEETIGSIVSALETKGHSVEAIDVEYPKLFSYFRKNRVDIVFNIAEGKHGKFRESEVPAILDYLNIPYTGSDTFSLALALNKVLTKKILKAENVPTPNFQVFSKGTEELDPSLRFPLIVKPNCEGSAKGITKANVVSNYKDLLKKVKETLNSYYQEALVEEFIDGKELTVGILENGKARALPILEIDFSNCNNSGEYFYSWRMKEYQGNRELGLVPTFHCPARLDAPTEVLVKEAALKTHRAVGCLDISRTDIRLDKNNVPYVLEINPLPGLDPKESNFPIMAYADGMKYEDLIEAIVLSASERRGLN</sequence>
<evidence type="ECO:0000256" key="14">
    <source>
        <dbReference type="PROSITE-ProRule" id="PRU00409"/>
    </source>
</evidence>
<comment type="cofactor">
    <cofactor evidence="1">
        <name>Mn(2+)</name>
        <dbReference type="ChEBI" id="CHEBI:29035"/>
    </cofactor>
</comment>
<protein>
    <recommendedName>
        <fullName evidence="5">D-alanine--D-alanine ligase</fullName>
        <ecNumber evidence="5">6.3.2.4</ecNumber>
    </recommendedName>
</protein>
<dbReference type="InterPro" id="IPR011761">
    <property type="entry name" value="ATP-grasp"/>
</dbReference>
<dbReference type="GO" id="GO:0005524">
    <property type="term" value="F:ATP binding"/>
    <property type="evidence" value="ECO:0007669"/>
    <property type="project" value="UniProtKB-UniRule"/>
</dbReference>
<dbReference type="GO" id="GO:0046872">
    <property type="term" value="F:metal ion binding"/>
    <property type="evidence" value="ECO:0007669"/>
    <property type="project" value="InterPro"/>
</dbReference>
<keyword evidence="8 14" id="KW-0547">Nucleotide-binding</keyword>
<dbReference type="PANTHER" id="PTHR23132:SF23">
    <property type="entry name" value="D-ALANINE--D-ALANINE LIGASE B"/>
    <property type="match status" value="1"/>
</dbReference>
<dbReference type="GO" id="GO:0008716">
    <property type="term" value="F:D-alanine-D-alanine ligase activity"/>
    <property type="evidence" value="ECO:0007669"/>
    <property type="project" value="UniProtKB-EC"/>
</dbReference>
<feature type="domain" description="ATP-grasp" evidence="15">
    <location>
        <begin position="111"/>
        <end position="324"/>
    </location>
</feature>
<name>A0A2G9YJ57_9BACT</name>
<evidence type="ECO:0000256" key="10">
    <source>
        <dbReference type="ARBA" id="ARBA00022960"/>
    </source>
</evidence>
<proteinExistence type="inferred from homology"/>
<evidence type="ECO:0000256" key="1">
    <source>
        <dbReference type="ARBA" id="ARBA00001936"/>
    </source>
</evidence>
<evidence type="ECO:0000256" key="7">
    <source>
        <dbReference type="ARBA" id="ARBA00022598"/>
    </source>
</evidence>
<dbReference type="Gene3D" id="3.40.50.20">
    <property type="match status" value="1"/>
</dbReference>